<protein>
    <submittedName>
        <fullName evidence="2">Uncharacterized protein</fullName>
    </submittedName>
</protein>
<dbReference type="EMBL" id="JAGTTL010000032">
    <property type="protein sequence ID" value="KAK6296911.1"/>
    <property type="molecule type" value="Genomic_DNA"/>
</dbReference>
<keyword evidence="3" id="KW-1185">Reference proteome</keyword>
<reference evidence="2 3" key="1">
    <citation type="submission" date="2021-04" db="EMBL/GenBank/DDBJ databases">
        <authorList>
            <person name="De Guttry C."/>
            <person name="Zahm M."/>
            <person name="Klopp C."/>
            <person name="Cabau C."/>
            <person name="Louis A."/>
            <person name="Berthelot C."/>
            <person name="Parey E."/>
            <person name="Roest Crollius H."/>
            <person name="Montfort J."/>
            <person name="Robinson-Rechavi M."/>
            <person name="Bucao C."/>
            <person name="Bouchez O."/>
            <person name="Gislard M."/>
            <person name="Lluch J."/>
            <person name="Milhes M."/>
            <person name="Lampietro C."/>
            <person name="Lopez Roques C."/>
            <person name="Donnadieu C."/>
            <person name="Braasch I."/>
            <person name="Desvignes T."/>
            <person name="Postlethwait J."/>
            <person name="Bobe J."/>
            <person name="Wedekind C."/>
            <person name="Guiguen Y."/>
        </authorList>
    </citation>
    <scope>NUCLEOTIDE SEQUENCE [LARGE SCALE GENOMIC DNA]</scope>
    <source>
        <strain evidence="2">Cs_M1</strain>
        <tissue evidence="2">Blood</tissue>
    </source>
</reference>
<evidence type="ECO:0000313" key="3">
    <source>
        <dbReference type="Proteomes" id="UP001356427"/>
    </source>
</evidence>
<sequence length="101" mass="11329">MGVSGPGVNIIVHSQTQSKTRTEGLMLPTSLAWLIIWTDDKDDRGDSPKGIRRGLILLKEECWARCHPSAPRISPPTIKDSSRVPCRNEQEQARSNHAWEI</sequence>
<organism evidence="2 3">
    <name type="scientific">Coregonus suidteri</name>
    <dbReference type="NCBI Taxonomy" id="861788"/>
    <lineage>
        <taxon>Eukaryota</taxon>
        <taxon>Metazoa</taxon>
        <taxon>Chordata</taxon>
        <taxon>Craniata</taxon>
        <taxon>Vertebrata</taxon>
        <taxon>Euteleostomi</taxon>
        <taxon>Actinopterygii</taxon>
        <taxon>Neopterygii</taxon>
        <taxon>Teleostei</taxon>
        <taxon>Protacanthopterygii</taxon>
        <taxon>Salmoniformes</taxon>
        <taxon>Salmonidae</taxon>
        <taxon>Coregoninae</taxon>
        <taxon>Coregonus</taxon>
    </lineage>
</organism>
<dbReference type="Proteomes" id="UP001356427">
    <property type="component" value="Unassembled WGS sequence"/>
</dbReference>
<evidence type="ECO:0000313" key="2">
    <source>
        <dbReference type="EMBL" id="KAK6296911.1"/>
    </source>
</evidence>
<proteinExistence type="predicted"/>
<dbReference type="AlphaFoldDB" id="A0AAN8KY13"/>
<feature type="compositionally biased region" description="Basic and acidic residues" evidence="1">
    <location>
        <begin position="80"/>
        <end position="101"/>
    </location>
</feature>
<gene>
    <name evidence="2" type="ORF">J4Q44_G00330530</name>
</gene>
<evidence type="ECO:0000256" key="1">
    <source>
        <dbReference type="SAM" id="MobiDB-lite"/>
    </source>
</evidence>
<accession>A0AAN8KY13</accession>
<comment type="caution">
    <text evidence="2">The sequence shown here is derived from an EMBL/GenBank/DDBJ whole genome shotgun (WGS) entry which is preliminary data.</text>
</comment>
<name>A0AAN8KY13_9TELE</name>
<feature type="region of interest" description="Disordered" evidence="1">
    <location>
        <begin position="69"/>
        <end position="101"/>
    </location>
</feature>